<accession>W6M3I1</accession>
<evidence type="ECO:0000313" key="1">
    <source>
        <dbReference type="EMBL" id="CDI01034.1"/>
    </source>
</evidence>
<reference evidence="1" key="1">
    <citation type="submission" date="2013-07" db="EMBL/GenBank/DDBJ databases">
        <authorList>
            <person name="McIlroy S."/>
        </authorList>
    </citation>
    <scope>NUCLEOTIDE SEQUENCE [LARGE SCALE GENOMIC DNA]</scope>
    <source>
        <strain evidence="1">Run_A_D11</strain>
    </source>
</reference>
<dbReference type="EMBL" id="CBTJ020000002">
    <property type="protein sequence ID" value="CDI01034.1"/>
    <property type="molecule type" value="Genomic_DNA"/>
</dbReference>
<dbReference type="Proteomes" id="UP000035760">
    <property type="component" value="Unassembled WGS sequence"/>
</dbReference>
<organism evidence="1 2">
    <name type="scientific">Candidatus Competibacter denitrificans Run_A_D11</name>
    <dbReference type="NCBI Taxonomy" id="1400863"/>
    <lineage>
        <taxon>Bacteria</taxon>
        <taxon>Pseudomonadati</taxon>
        <taxon>Pseudomonadota</taxon>
        <taxon>Gammaproteobacteria</taxon>
        <taxon>Candidatus Competibacteraceae</taxon>
        <taxon>Candidatus Competibacter</taxon>
    </lineage>
</organism>
<dbReference type="AlphaFoldDB" id="W6M3I1"/>
<sequence>MPNPAKLSPLAKQVCYILTGGDTAYCNFRFGTQLVSQTKFQEVASYISMGAIQVTEMPFGTVTAAEYYPCTAHPDKKATLQVKASLNQADYIAVSNVIHEATHAMQDIQRLILAQEDAEAAAYVAQAVYFHYRRFPEAPVTGDFAADNIIKVAFDIASANVGGFLIEAADEERLRKVILKHPHYRSNIDPFFKYRFPGVAIPPY</sequence>
<keyword evidence="2" id="KW-1185">Reference proteome</keyword>
<reference evidence="1" key="2">
    <citation type="submission" date="2014-03" db="EMBL/GenBank/DDBJ databases">
        <title>Candidatus Competibacter-lineage genomes retrieved from metagenomes reveal functional metabolic diversity.</title>
        <authorList>
            <person name="McIlroy S.J."/>
            <person name="Albertsen M."/>
            <person name="Andresen E.K."/>
            <person name="Saunders A.M."/>
            <person name="Kristiansen R."/>
            <person name="Stokholm-Bjerregaard M."/>
            <person name="Nielsen K.L."/>
            <person name="Nielsen P.H."/>
        </authorList>
    </citation>
    <scope>NUCLEOTIDE SEQUENCE</scope>
    <source>
        <strain evidence="1">Run_A_D11</strain>
    </source>
</reference>
<name>W6M3I1_9GAMM</name>
<proteinExistence type="predicted"/>
<comment type="caution">
    <text evidence="1">The sequence shown here is derived from an EMBL/GenBank/DDBJ whole genome shotgun (WGS) entry which is preliminary data.</text>
</comment>
<evidence type="ECO:0000313" key="2">
    <source>
        <dbReference type="Proteomes" id="UP000035760"/>
    </source>
</evidence>
<dbReference type="RefSeq" id="WP_048670171.1">
    <property type="nucleotide sequence ID" value="NZ_CBTJ020000002.1"/>
</dbReference>
<gene>
    <name evidence="1" type="ORF">BN873_100046</name>
</gene>
<dbReference type="STRING" id="1400863.BN873_100046"/>
<protein>
    <submittedName>
        <fullName evidence="1">Uncharacterized protein</fullName>
    </submittedName>
</protein>